<sequence>MDIITITNGKILNPNQNPLDIEIEDYSKVSDGYHTISELYDHRITLFIALCRAIQGWKYQSGARNERTDGYAKIVTRSKLHSDGSSYDGWFLLSIEKADGIQISYHIPLNRWDETDFAATLSIAYRWDGHTSKDVLERLKKI</sequence>
<accession>A0A6M3XXA2</accession>
<feature type="domain" description="WDGH" evidence="1">
    <location>
        <begin position="28"/>
        <end position="141"/>
    </location>
</feature>
<evidence type="ECO:0000259" key="1">
    <source>
        <dbReference type="Pfam" id="PF25311"/>
    </source>
</evidence>
<gene>
    <name evidence="2" type="ORF">TM448B02174_0005</name>
</gene>
<dbReference type="AlphaFoldDB" id="A0A6M3XXA2"/>
<name>A0A6M3XXA2_9ZZZZ</name>
<evidence type="ECO:0000313" key="2">
    <source>
        <dbReference type="EMBL" id="QJI00916.1"/>
    </source>
</evidence>
<reference evidence="2" key="1">
    <citation type="submission" date="2020-03" db="EMBL/GenBank/DDBJ databases">
        <title>The deep terrestrial virosphere.</title>
        <authorList>
            <person name="Holmfeldt K."/>
            <person name="Nilsson E."/>
            <person name="Simone D."/>
            <person name="Lopez-Fernandez M."/>
            <person name="Wu X."/>
            <person name="de Brujin I."/>
            <person name="Lundin D."/>
            <person name="Andersson A."/>
            <person name="Bertilsson S."/>
            <person name="Dopson M."/>
        </authorList>
    </citation>
    <scope>NUCLEOTIDE SEQUENCE</scope>
    <source>
        <strain evidence="2">TM448B02174</strain>
    </source>
</reference>
<dbReference type="InterPro" id="IPR057362">
    <property type="entry name" value="WDGH"/>
</dbReference>
<dbReference type="EMBL" id="MT144885">
    <property type="protein sequence ID" value="QJI00916.1"/>
    <property type="molecule type" value="Genomic_DNA"/>
</dbReference>
<protein>
    <recommendedName>
        <fullName evidence="1">WDGH domain-containing protein</fullName>
    </recommendedName>
</protein>
<dbReference type="Pfam" id="PF25311">
    <property type="entry name" value="WDGH"/>
    <property type="match status" value="1"/>
</dbReference>
<proteinExistence type="predicted"/>
<organism evidence="2">
    <name type="scientific">viral metagenome</name>
    <dbReference type="NCBI Taxonomy" id="1070528"/>
    <lineage>
        <taxon>unclassified sequences</taxon>
        <taxon>metagenomes</taxon>
        <taxon>organismal metagenomes</taxon>
    </lineage>
</organism>